<keyword evidence="1" id="KW-0732">Signal</keyword>
<evidence type="ECO:0000256" key="1">
    <source>
        <dbReference type="SAM" id="SignalP"/>
    </source>
</evidence>
<feature type="signal peptide" evidence="1">
    <location>
        <begin position="1"/>
        <end position="25"/>
    </location>
</feature>
<name>A3ZWG5_9BACT</name>
<sequence>MRNAIAQLRRIAAGALLAITIMASASPAQELRLATFAADASPPVGSPLAYVTTLGVTEPLSCRGIILAGKKTMVFCTIDWLGVANQSQDDFKKAIATAVGTTPDLVLLHALHQHDAPRADHTTADILQEMNAPNQHFDEKWIQQVVRGAAEAAQAATANMRPITHYGLGEGIIEQVASNRRIVGESGKVEFTRSSATKNAKVRAMPVGLIDPMCKSISFWNNDQPLAVLTYYATHPQSYYRTGWANPDFPGMARNARQKETGVFHLHFNGAGGNVTAGKWNDGAKENRQVLADKVTKGMKIAWEATEKFPLTADDVSLKSIDVLLPCALHLNEENLLALVNDEKASAFDRMKSASRLSWWRRCDRKEPIAVSCLSIGDARILFMPGELFVEYQLAAQKMRPDLFVAMAAYGEYGTGYIGTEVSYSQGGYETSPTASYVSPRVEQVLLSTISDLLQADDISK</sequence>
<dbReference type="RefSeq" id="WP_002653146.1">
    <property type="nucleotide sequence ID" value="NZ_CH672376.1"/>
</dbReference>
<protein>
    <recommendedName>
        <fullName evidence="4">Neutral/alkaline non-lysosomal ceramidase N-terminal domain-containing protein</fullName>
    </recommendedName>
</protein>
<dbReference type="STRING" id="314230.DSM3645_26259"/>
<comment type="caution">
    <text evidence="2">The sequence shown here is derived from an EMBL/GenBank/DDBJ whole genome shotgun (WGS) entry which is preliminary data.</text>
</comment>
<dbReference type="Proteomes" id="UP000004358">
    <property type="component" value="Unassembled WGS sequence"/>
</dbReference>
<evidence type="ECO:0000313" key="3">
    <source>
        <dbReference type="Proteomes" id="UP000004358"/>
    </source>
</evidence>
<dbReference type="eggNOG" id="COG2133">
    <property type="taxonomic scope" value="Bacteria"/>
</dbReference>
<accession>A3ZWG5</accession>
<proteinExistence type="predicted"/>
<feature type="chain" id="PRO_5002664137" description="Neutral/alkaline non-lysosomal ceramidase N-terminal domain-containing protein" evidence="1">
    <location>
        <begin position="26"/>
        <end position="461"/>
    </location>
</feature>
<dbReference type="HOGENOM" id="CLU_554192_0_0_0"/>
<organism evidence="2 3">
    <name type="scientific">Blastopirellula marina DSM 3645</name>
    <dbReference type="NCBI Taxonomy" id="314230"/>
    <lineage>
        <taxon>Bacteria</taxon>
        <taxon>Pseudomonadati</taxon>
        <taxon>Planctomycetota</taxon>
        <taxon>Planctomycetia</taxon>
        <taxon>Pirellulales</taxon>
        <taxon>Pirellulaceae</taxon>
        <taxon>Blastopirellula</taxon>
    </lineage>
</organism>
<gene>
    <name evidence="2" type="ORF">DSM3645_26259</name>
</gene>
<dbReference type="AlphaFoldDB" id="A3ZWG5"/>
<evidence type="ECO:0008006" key="4">
    <source>
        <dbReference type="Google" id="ProtNLM"/>
    </source>
</evidence>
<dbReference type="OrthoDB" id="233892at2"/>
<dbReference type="EMBL" id="AANZ01000015">
    <property type="protein sequence ID" value="EAQ79193.1"/>
    <property type="molecule type" value="Genomic_DNA"/>
</dbReference>
<evidence type="ECO:0000313" key="2">
    <source>
        <dbReference type="EMBL" id="EAQ79193.1"/>
    </source>
</evidence>
<reference evidence="2 3" key="1">
    <citation type="submission" date="2006-02" db="EMBL/GenBank/DDBJ databases">
        <authorList>
            <person name="Amann R."/>
            <person name="Ferriera S."/>
            <person name="Johnson J."/>
            <person name="Kravitz S."/>
            <person name="Halpern A."/>
            <person name="Remington K."/>
            <person name="Beeson K."/>
            <person name="Tran B."/>
            <person name="Rogers Y.-H."/>
            <person name="Friedman R."/>
            <person name="Venter J.C."/>
        </authorList>
    </citation>
    <scope>NUCLEOTIDE SEQUENCE [LARGE SCALE GENOMIC DNA]</scope>
    <source>
        <strain evidence="2 3">DSM 3645</strain>
    </source>
</reference>